<dbReference type="VEuPathDB" id="FungiDB:ASPSYDRAFT_1048132"/>
<reference evidence="2" key="1">
    <citation type="journal article" date="2017" name="Genome Biol.">
        <title>Comparative genomics reveals high biological diversity and specific adaptations in the industrially and medically important fungal genus Aspergillus.</title>
        <authorList>
            <person name="de Vries R.P."/>
            <person name="Riley R."/>
            <person name="Wiebenga A."/>
            <person name="Aguilar-Osorio G."/>
            <person name="Amillis S."/>
            <person name="Uchima C.A."/>
            <person name="Anderluh G."/>
            <person name="Asadollahi M."/>
            <person name="Askin M."/>
            <person name="Barry K."/>
            <person name="Battaglia E."/>
            <person name="Bayram O."/>
            <person name="Benocci T."/>
            <person name="Braus-Stromeyer S.A."/>
            <person name="Caldana C."/>
            <person name="Canovas D."/>
            <person name="Cerqueira G.C."/>
            <person name="Chen F."/>
            <person name="Chen W."/>
            <person name="Choi C."/>
            <person name="Clum A."/>
            <person name="Dos Santos R.A."/>
            <person name="Damasio A.R."/>
            <person name="Diallinas G."/>
            <person name="Emri T."/>
            <person name="Fekete E."/>
            <person name="Flipphi M."/>
            <person name="Freyberg S."/>
            <person name="Gallo A."/>
            <person name="Gournas C."/>
            <person name="Habgood R."/>
            <person name="Hainaut M."/>
            <person name="Harispe M.L."/>
            <person name="Henrissat B."/>
            <person name="Hilden K.S."/>
            <person name="Hope R."/>
            <person name="Hossain A."/>
            <person name="Karabika E."/>
            <person name="Karaffa L."/>
            <person name="Karanyi Z."/>
            <person name="Krasevec N."/>
            <person name="Kuo A."/>
            <person name="Kusch H."/>
            <person name="LaButti K."/>
            <person name="Lagendijk E.L."/>
            <person name="Lapidus A."/>
            <person name="Levasseur A."/>
            <person name="Lindquist E."/>
            <person name="Lipzen A."/>
            <person name="Logrieco A.F."/>
            <person name="MacCabe A."/>
            <person name="Maekelae M.R."/>
            <person name="Malavazi I."/>
            <person name="Melin P."/>
            <person name="Meyer V."/>
            <person name="Mielnichuk N."/>
            <person name="Miskei M."/>
            <person name="Molnar A.P."/>
            <person name="Mule G."/>
            <person name="Ngan C.Y."/>
            <person name="Orejas M."/>
            <person name="Orosz E."/>
            <person name="Ouedraogo J.P."/>
            <person name="Overkamp K.M."/>
            <person name="Park H.-S."/>
            <person name="Perrone G."/>
            <person name="Piumi F."/>
            <person name="Punt P.J."/>
            <person name="Ram A.F."/>
            <person name="Ramon A."/>
            <person name="Rauscher S."/>
            <person name="Record E."/>
            <person name="Riano-Pachon D.M."/>
            <person name="Robert V."/>
            <person name="Roehrig J."/>
            <person name="Ruller R."/>
            <person name="Salamov A."/>
            <person name="Salih N.S."/>
            <person name="Samson R.A."/>
            <person name="Sandor E."/>
            <person name="Sanguinetti M."/>
            <person name="Schuetze T."/>
            <person name="Sepcic K."/>
            <person name="Shelest E."/>
            <person name="Sherlock G."/>
            <person name="Sophianopoulou V."/>
            <person name="Squina F.M."/>
            <person name="Sun H."/>
            <person name="Susca A."/>
            <person name="Todd R.B."/>
            <person name="Tsang A."/>
            <person name="Unkles S.E."/>
            <person name="van de Wiele N."/>
            <person name="van Rossen-Uffink D."/>
            <person name="Oliveira J.V."/>
            <person name="Vesth T.C."/>
            <person name="Visser J."/>
            <person name="Yu J.-H."/>
            <person name="Zhou M."/>
            <person name="Andersen M.R."/>
            <person name="Archer D.B."/>
            <person name="Baker S.E."/>
            <person name="Benoit I."/>
            <person name="Brakhage A.A."/>
            <person name="Braus G.H."/>
            <person name="Fischer R."/>
            <person name="Frisvad J.C."/>
            <person name="Goldman G.H."/>
            <person name="Houbraken J."/>
            <person name="Oakley B."/>
            <person name="Pocsi I."/>
            <person name="Scazzocchio C."/>
            <person name="Seiboth B."/>
            <person name="vanKuyk P.A."/>
            <person name="Wortman J."/>
            <person name="Dyer P.S."/>
            <person name="Grigoriev I.V."/>
        </authorList>
    </citation>
    <scope>NUCLEOTIDE SEQUENCE [LARGE SCALE GENOMIC DNA]</scope>
    <source>
        <strain evidence="2">CBS 593.65</strain>
    </source>
</reference>
<sequence>MVPHSSLRMYYLLVWSSAAGDFSVGSLSDIFPLLILRKKNEKHIQPQNLLRIIKPKTPYTTTAIPARPSAGAHPSGITRANINSACTYVHSRAKNICPQDSVS</sequence>
<name>A0A1L9TGA3_9EURO</name>
<dbReference type="Proteomes" id="UP000184356">
    <property type="component" value="Unassembled WGS sequence"/>
</dbReference>
<dbReference type="AlphaFoldDB" id="A0A1L9TGA3"/>
<protein>
    <submittedName>
        <fullName evidence="1">Uncharacterized protein</fullName>
    </submittedName>
</protein>
<dbReference type="RefSeq" id="XP_040702129.1">
    <property type="nucleotide sequence ID" value="XM_040839810.1"/>
</dbReference>
<evidence type="ECO:0000313" key="1">
    <source>
        <dbReference type="EMBL" id="OJJ58323.1"/>
    </source>
</evidence>
<gene>
    <name evidence="1" type="ORF">ASPSYDRAFT_1048132</name>
</gene>
<evidence type="ECO:0000313" key="2">
    <source>
        <dbReference type="Proteomes" id="UP000184356"/>
    </source>
</evidence>
<proteinExistence type="predicted"/>
<dbReference type="GeneID" id="63755883"/>
<organism evidence="1 2">
    <name type="scientific">Aspergillus sydowii CBS 593.65</name>
    <dbReference type="NCBI Taxonomy" id="1036612"/>
    <lineage>
        <taxon>Eukaryota</taxon>
        <taxon>Fungi</taxon>
        <taxon>Dikarya</taxon>
        <taxon>Ascomycota</taxon>
        <taxon>Pezizomycotina</taxon>
        <taxon>Eurotiomycetes</taxon>
        <taxon>Eurotiomycetidae</taxon>
        <taxon>Eurotiales</taxon>
        <taxon>Aspergillaceae</taxon>
        <taxon>Aspergillus</taxon>
        <taxon>Aspergillus subgen. Nidulantes</taxon>
    </lineage>
</organism>
<accession>A0A1L9TGA3</accession>
<dbReference type="EMBL" id="KV878587">
    <property type="protein sequence ID" value="OJJ58323.1"/>
    <property type="molecule type" value="Genomic_DNA"/>
</dbReference>
<keyword evidence="2" id="KW-1185">Reference proteome</keyword>